<keyword evidence="2" id="KW-0521">NADP</keyword>
<evidence type="ECO:0000313" key="5">
    <source>
        <dbReference type="EMBL" id="GHO49425.1"/>
    </source>
</evidence>
<dbReference type="InterPro" id="IPR036812">
    <property type="entry name" value="NAD(P)_OxRdtase_dom_sf"/>
</dbReference>
<dbReference type="Gene3D" id="3.20.20.100">
    <property type="entry name" value="NADP-dependent oxidoreductase domain"/>
    <property type="match status" value="1"/>
</dbReference>
<evidence type="ECO:0000313" key="6">
    <source>
        <dbReference type="Proteomes" id="UP000612362"/>
    </source>
</evidence>
<dbReference type="InterPro" id="IPR023210">
    <property type="entry name" value="NADP_OxRdtase_dom"/>
</dbReference>
<dbReference type="PANTHER" id="PTHR43150">
    <property type="entry name" value="HYPERKINETIC, ISOFORM M"/>
    <property type="match status" value="1"/>
</dbReference>
<dbReference type="AlphaFoldDB" id="A0A8J3I9R6"/>
<comment type="caution">
    <text evidence="5">The sequence shown here is derived from an EMBL/GenBank/DDBJ whole genome shotgun (WGS) entry which is preliminary data.</text>
</comment>
<dbReference type="GO" id="GO:0016491">
    <property type="term" value="F:oxidoreductase activity"/>
    <property type="evidence" value="ECO:0007669"/>
    <property type="project" value="UniProtKB-KW"/>
</dbReference>
<gene>
    <name evidence="5" type="ORF">KSX_75880</name>
</gene>
<accession>A0A8J3I9R6</accession>
<dbReference type="FunFam" id="3.20.20.100:FF:000004">
    <property type="entry name" value="Oxidoreductase, aldo/keto reductase"/>
    <property type="match status" value="1"/>
</dbReference>
<sequence>MQYRHLGNAGVKVSSVALGGWINYGEGKTAPDAAQQVIKTAYEQGINYFDIADVYGRGEAEKEMGAVLRDYPRHSLVIASKVFWPMSDEVNDRGLSRKHIMESVEKSLQRIGTDYLDIYFCHRPDPETPLVETARAMDDLVHQGKVLYWGTSEWTGSQIAEVYQICERYNLYPPTVEQPQYSMLYRERVEQEILPITEPRGIGLVIFSPLAQGMLTGKYDNGVGEGTRFNRETWARDRFFTEENTTRVRKLKEIADDLGVTRAQLALAWVLRHTGVSSVIIGATRPEQVNDNVKAIEVSDKLTEDVLQRIDAILG</sequence>
<organism evidence="5 6">
    <name type="scientific">Ktedonospora formicarum</name>
    <dbReference type="NCBI Taxonomy" id="2778364"/>
    <lineage>
        <taxon>Bacteria</taxon>
        <taxon>Bacillati</taxon>
        <taxon>Chloroflexota</taxon>
        <taxon>Ktedonobacteria</taxon>
        <taxon>Ktedonobacterales</taxon>
        <taxon>Ktedonobacteraceae</taxon>
        <taxon>Ktedonospora</taxon>
    </lineage>
</organism>
<dbReference type="RefSeq" id="WP_220198547.1">
    <property type="nucleotide sequence ID" value="NZ_BNJF01000005.1"/>
</dbReference>
<dbReference type="SUPFAM" id="SSF51430">
    <property type="entry name" value="NAD(P)-linked oxidoreductase"/>
    <property type="match status" value="1"/>
</dbReference>
<comment type="similarity">
    <text evidence="1">Belongs to the shaker potassium channel beta subunit family.</text>
</comment>
<evidence type="ECO:0000256" key="1">
    <source>
        <dbReference type="ARBA" id="ARBA00006515"/>
    </source>
</evidence>
<dbReference type="InterPro" id="IPR005399">
    <property type="entry name" value="K_chnl_volt-dep_bsu_KCNAB-rel"/>
</dbReference>
<reference evidence="5" key="1">
    <citation type="submission" date="2020-10" db="EMBL/GenBank/DDBJ databases">
        <title>Taxonomic study of unclassified bacteria belonging to the class Ktedonobacteria.</title>
        <authorList>
            <person name="Yabe S."/>
            <person name="Wang C.M."/>
            <person name="Zheng Y."/>
            <person name="Sakai Y."/>
            <person name="Cavaletti L."/>
            <person name="Monciardini P."/>
            <person name="Donadio S."/>
        </authorList>
    </citation>
    <scope>NUCLEOTIDE SEQUENCE</scope>
    <source>
        <strain evidence="5">SOSP1-1</strain>
    </source>
</reference>
<dbReference type="GO" id="GO:0034220">
    <property type="term" value="P:monoatomic ion transmembrane transport"/>
    <property type="evidence" value="ECO:0007669"/>
    <property type="project" value="UniProtKB-KW"/>
</dbReference>
<dbReference type="Pfam" id="PF00248">
    <property type="entry name" value="Aldo_ket_red"/>
    <property type="match status" value="1"/>
</dbReference>
<keyword evidence="3" id="KW-0560">Oxidoreductase</keyword>
<protein>
    <submittedName>
        <fullName evidence="5">Voltage-gated potassium channel</fullName>
    </submittedName>
</protein>
<dbReference type="CDD" id="cd19074">
    <property type="entry name" value="Aldo_ket_red_shaker-like"/>
    <property type="match status" value="1"/>
</dbReference>
<evidence type="ECO:0000259" key="4">
    <source>
        <dbReference type="Pfam" id="PF00248"/>
    </source>
</evidence>
<proteinExistence type="inferred from homology"/>
<dbReference type="GO" id="GO:0005829">
    <property type="term" value="C:cytosol"/>
    <property type="evidence" value="ECO:0007669"/>
    <property type="project" value="UniProtKB-ARBA"/>
</dbReference>
<evidence type="ECO:0000256" key="2">
    <source>
        <dbReference type="ARBA" id="ARBA00022857"/>
    </source>
</evidence>
<dbReference type="Proteomes" id="UP000612362">
    <property type="component" value="Unassembled WGS sequence"/>
</dbReference>
<keyword evidence="5" id="KW-0406">Ion transport</keyword>
<feature type="domain" description="NADP-dependent oxidoreductase" evidence="4">
    <location>
        <begin position="16"/>
        <end position="313"/>
    </location>
</feature>
<keyword evidence="5" id="KW-0407">Ion channel</keyword>
<name>A0A8J3I9R6_9CHLR</name>
<keyword evidence="6" id="KW-1185">Reference proteome</keyword>
<dbReference type="EMBL" id="BNJF01000005">
    <property type="protein sequence ID" value="GHO49425.1"/>
    <property type="molecule type" value="Genomic_DNA"/>
</dbReference>
<dbReference type="PRINTS" id="PR01577">
    <property type="entry name" value="KCNABCHANNEL"/>
</dbReference>
<keyword evidence="5" id="KW-0813">Transport</keyword>
<dbReference type="PANTHER" id="PTHR43150:SF2">
    <property type="entry name" value="HYPERKINETIC, ISOFORM M"/>
    <property type="match status" value="1"/>
</dbReference>
<evidence type="ECO:0000256" key="3">
    <source>
        <dbReference type="ARBA" id="ARBA00023002"/>
    </source>
</evidence>